<evidence type="ECO:0000313" key="10">
    <source>
        <dbReference type="EMBL" id="BBZ78623.1"/>
    </source>
</evidence>
<accession>A0A6N4WE03</accession>
<dbReference type="PRINTS" id="PR00352">
    <property type="entry name" value="3FE4SFRDOXIN"/>
</dbReference>
<dbReference type="Proteomes" id="UP000467249">
    <property type="component" value="Chromosome"/>
</dbReference>
<dbReference type="PANTHER" id="PTHR36923">
    <property type="entry name" value="FERREDOXIN"/>
    <property type="match status" value="1"/>
</dbReference>
<gene>
    <name evidence="10" type="ORF">MANY_39600</name>
</gene>
<evidence type="ECO:0000256" key="1">
    <source>
        <dbReference type="ARBA" id="ARBA00001927"/>
    </source>
</evidence>
<name>A0A6N4WE03_9MYCO</name>
<comment type="cofactor">
    <cofactor evidence="1">
        <name>[3Fe-4S] cluster</name>
        <dbReference type="ChEBI" id="CHEBI:21137"/>
    </cofactor>
</comment>
<dbReference type="InterPro" id="IPR051269">
    <property type="entry name" value="Fe-S_cluster_ET"/>
</dbReference>
<keyword evidence="6 8" id="KW-0411">Iron-sulfur</keyword>
<evidence type="ECO:0000256" key="2">
    <source>
        <dbReference type="ARBA" id="ARBA00022448"/>
    </source>
</evidence>
<dbReference type="GO" id="GO:0051538">
    <property type="term" value="F:3 iron, 4 sulfur cluster binding"/>
    <property type="evidence" value="ECO:0007669"/>
    <property type="project" value="UniProtKB-KW"/>
</dbReference>
<comment type="function">
    <text evidence="8">Ferredoxins are iron-sulfur proteins that transfer electrons in a wide variety of metabolic reactions.</text>
</comment>
<evidence type="ECO:0000256" key="8">
    <source>
        <dbReference type="RuleBase" id="RU368020"/>
    </source>
</evidence>
<reference evidence="10 11" key="1">
    <citation type="journal article" date="2019" name="Emerg. Microbes Infect.">
        <title>Comprehensive subspecies identification of 175 nontuberculous mycobacteria species based on 7547 genomic profiles.</title>
        <authorList>
            <person name="Matsumoto Y."/>
            <person name="Kinjo T."/>
            <person name="Motooka D."/>
            <person name="Nabeya D."/>
            <person name="Jung N."/>
            <person name="Uechi K."/>
            <person name="Horii T."/>
            <person name="Iida T."/>
            <person name="Fujita J."/>
            <person name="Nakamura S."/>
        </authorList>
    </citation>
    <scope>NUCLEOTIDE SEQUENCE [LARGE SCALE GENOMIC DNA]</scope>
    <source>
        <strain evidence="10 11">JCM 30275</strain>
    </source>
</reference>
<dbReference type="SUPFAM" id="SSF54862">
    <property type="entry name" value="4Fe-4S ferredoxins"/>
    <property type="match status" value="1"/>
</dbReference>
<dbReference type="GO" id="GO:0005506">
    <property type="term" value="F:iron ion binding"/>
    <property type="evidence" value="ECO:0007669"/>
    <property type="project" value="UniProtKB-UniRule"/>
</dbReference>
<dbReference type="Gene3D" id="3.30.70.20">
    <property type="match status" value="1"/>
</dbReference>
<evidence type="ECO:0000259" key="9">
    <source>
        <dbReference type="PROSITE" id="PS51379"/>
    </source>
</evidence>
<proteinExistence type="predicted"/>
<evidence type="ECO:0000256" key="6">
    <source>
        <dbReference type="ARBA" id="ARBA00023014"/>
    </source>
</evidence>
<organism evidence="10 11">
    <name type="scientific">Mycolicibacterium anyangense</name>
    <dbReference type="NCBI Taxonomy" id="1431246"/>
    <lineage>
        <taxon>Bacteria</taxon>
        <taxon>Bacillati</taxon>
        <taxon>Actinomycetota</taxon>
        <taxon>Actinomycetes</taxon>
        <taxon>Mycobacteriales</taxon>
        <taxon>Mycobacteriaceae</taxon>
        <taxon>Mycolicibacterium</taxon>
    </lineage>
</organism>
<dbReference type="PROSITE" id="PS51379">
    <property type="entry name" value="4FE4S_FER_2"/>
    <property type="match status" value="1"/>
</dbReference>
<keyword evidence="11" id="KW-1185">Reference proteome</keyword>
<keyword evidence="4 8" id="KW-0249">Electron transport</keyword>
<evidence type="ECO:0000313" key="11">
    <source>
        <dbReference type="Proteomes" id="UP000467249"/>
    </source>
</evidence>
<keyword evidence="3 8" id="KW-0479">Metal-binding</keyword>
<dbReference type="KEGG" id="many:MANY_39600"/>
<keyword evidence="2 8" id="KW-0813">Transport</keyword>
<dbReference type="InterPro" id="IPR017896">
    <property type="entry name" value="4Fe4S_Fe-S-bd"/>
</dbReference>
<sequence>MKAIIDNHLCQGHGRCVTICPDVFDMDDAGNGIVIVDEVPEHLVDDAEEAAVACPETAIRIER</sequence>
<keyword evidence="5 8" id="KW-0408">Iron</keyword>
<dbReference type="AlphaFoldDB" id="A0A6N4WE03"/>
<dbReference type="InterPro" id="IPR001080">
    <property type="entry name" value="3Fe4S_ferredoxin"/>
</dbReference>
<dbReference type="GO" id="GO:0009055">
    <property type="term" value="F:electron transfer activity"/>
    <property type="evidence" value="ECO:0007669"/>
    <property type="project" value="UniProtKB-UniRule"/>
</dbReference>
<feature type="domain" description="4Fe-4S ferredoxin-type" evidence="9">
    <location>
        <begin position="1"/>
        <end position="29"/>
    </location>
</feature>
<evidence type="ECO:0000256" key="3">
    <source>
        <dbReference type="ARBA" id="ARBA00022723"/>
    </source>
</evidence>
<keyword evidence="7" id="KW-0003">3Fe-4S</keyword>
<protein>
    <recommendedName>
        <fullName evidence="8">Ferredoxin</fullName>
    </recommendedName>
</protein>
<dbReference type="PANTHER" id="PTHR36923:SF3">
    <property type="entry name" value="FERREDOXIN"/>
    <property type="match status" value="1"/>
</dbReference>
<dbReference type="RefSeq" id="WP_163805743.1">
    <property type="nucleotide sequence ID" value="NZ_AP022620.1"/>
</dbReference>
<evidence type="ECO:0000256" key="7">
    <source>
        <dbReference type="ARBA" id="ARBA00023291"/>
    </source>
</evidence>
<evidence type="ECO:0000256" key="5">
    <source>
        <dbReference type="ARBA" id="ARBA00023004"/>
    </source>
</evidence>
<dbReference type="EMBL" id="AP022620">
    <property type="protein sequence ID" value="BBZ78623.1"/>
    <property type="molecule type" value="Genomic_DNA"/>
</dbReference>
<dbReference type="Pfam" id="PF13459">
    <property type="entry name" value="Fer4_15"/>
    <property type="match status" value="1"/>
</dbReference>
<evidence type="ECO:0000256" key="4">
    <source>
        <dbReference type="ARBA" id="ARBA00022982"/>
    </source>
</evidence>